<evidence type="ECO:0000313" key="11">
    <source>
        <dbReference type="EMBL" id="CAH1002439.1"/>
    </source>
</evidence>
<evidence type="ECO:0000256" key="8">
    <source>
        <dbReference type="ARBA" id="ARBA00023211"/>
    </source>
</evidence>
<evidence type="ECO:0000256" key="4">
    <source>
        <dbReference type="ARBA" id="ARBA00022801"/>
    </source>
</evidence>
<gene>
    <name evidence="10 11" type="primary">cas1</name>
    <name evidence="11" type="ORF">LEM8419_03318</name>
</gene>
<comment type="subunit">
    <text evidence="9 10">Homodimer, forms a heterotetramer with a Cas2 homodimer.</text>
</comment>
<dbReference type="InterPro" id="IPR042206">
    <property type="entry name" value="CRISPR-assoc_Cas1_C"/>
</dbReference>
<dbReference type="PANTHER" id="PTHR34353">
    <property type="entry name" value="CRISPR-ASSOCIATED ENDONUCLEASE CAS1 1"/>
    <property type="match status" value="1"/>
</dbReference>
<evidence type="ECO:0000256" key="9">
    <source>
        <dbReference type="ARBA" id="ARBA00038592"/>
    </source>
</evidence>
<dbReference type="PANTHER" id="PTHR34353:SF2">
    <property type="entry name" value="CRISPR-ASSOCIATED ENDONUCLEASE CAS1 1"/>
    <property type="match status" value="1"/>
</dbReference>
<keyword evidence="8 10" id="KW-0464">Manganese</keyword>
<evidence type="ECO:0000256" key="2">
    <source>
        <dbReference type="ARBA" id="ARBA00022723"/>
    </source>
</evidence>
<organism evidence="11 12">
    <name type="scientific">Neolewinella maritima</name>
    <dbReference type="NCBI Taxonomy" id="1383882"/>
    <lineage>
        <taxon>Bacteria</taxon>
        <taxon>Pseudomonadati</taxon>
        <taxon>Bacteroidota</taxon>
        <taxon>Saprospiria</taxon>
        <taxon>Saprospirales</taxon>
        <taxon>Lewinellaceae</taxon>
        <taxon>Neolewinella</taxon>
    </lineage>
</organism>
<dbReference type="InterPro" id="IPR042211">
    <property type="entry name" value="CRISPR-assoc_Cas1_N"/>
</dbReference>
<feature type="binding site" evidence="10">
    <location>
        <position position="236"/>
    </location>
    <ligand>
        <name>Mn(2+)</name>
        <dbReference type="ChEBI" id="CHEBI:29035"/>
    </ligand>
</feature>
<dbReference type="CDD" id="cd09634">
    <property type="entry name" value="Cas1_I-II-III"/>
    <property type="match status" value="1"/>
</dbReference>
<feature type="binding site" evidence="10">
    <location>
        <position position="171"/>
    </location>
    <ligand>
        <name>Mn(2+)</name>
        <dbReference type="ChEBI" id="CHEBI:29035"/>
    </ligand>
</feature>
<keyword evidence="7 10" id="KW-0238">DNA-binding</keyword>
<dbReference type="Gene3D" id="3.100.10.20">
    <property type="entry name" value="CRISPR-associated endonuclease Cas1, N-terminal domain"/>
    <property type="match status" value="1"/>
</dbReference>
<keyword evidence="2 10" id="KW-0479">Metal-binding</keyword>
<keyword evidence="1 10" id="KW-0540">Nuclease</keyword>
<dbReference type="NCBIfam" id="TIGR00287">
    <property type="entry name" value="cas1"/>
    <property type="match status" value="1"/>
</dbReference>
<comment type="caution">
    <text evidence="11">The sequence shown here is derived from an EMBL/GenBank/DDBJ whole genome shotgun (WGS) entry which is preliminary data.</text>
</comment>
<evidence type="ECO:0000256" key="6">
    <source>
        <dbReference type="ARBA" id="ARBA00023118"/>
    </source>
</evidence>
<feature type="binding site" evidence="10">
    <location>
        <position position="251"/>
    </location>
    <ligand>
        <name>Mn(2+)</name>
        <dbReference type="ChEBI" id="CHEBI:29035"/>
    </ligand>
</feature>
<dbReference type="Gene3D" id="1.20.120.920">
    <property type="entry name" value="CRISPR-associated endonuclease Cas1, C-terminal domain"/>
    <property type="match status" value="1"/>
</dbReference>
<dbReference type="Proteomes" id="UP000837803">
    <property type="component" value="Unassembled WGS sequence"/>
</dbReference>
<name>A0ABM9B556_9BACT</name>
<evidence type="ECO:0000256" key="10">
    <source>
        <dbReference type="HAMAP-Rule" id="MF_01470"/>
    </source>
</evidence>
<dbReference type="RefSeq" id="WP_238752273.1">
    <property type="nucleotide sequence ID" value="NZ_CAKLPZ010000005.1"/>
</dbReference>
<protein>
    <recommendedName>
        <fullName evidence="10">CRISPR-associated endonuclease Cas1</fullName>
        <ecNumber evidence="10">3.1.-.-</ecNumber>
    </recommendedName>
</protein>
<dbReference type="InterPro" id="IPR002729">
    <property type="entry name" value="CRISPR-assoc_Cas1"/>
</dbReference>
<dbReference type="HAMAP" id="MF_01470">
    <property type="entry name" value="Cas1"/>
    <property type="match status" value="1"/>
</dbReference>
<dbReference type="GO" id="GO:0004519">
    <property type="term" value="F:endonuclease activity"/>
    <property type="evidence" value="ECO:0007669"/>
    <property type="project" value="UniProtKB-KW"/>
</dbReference>
<proteinExistence type="inferred from homology"/>
<reference evidence="11" key="1">
    <citation type="submission" date="2021-12" db="EMBL/GenBank/DDBJ databases">
        <authorList>
            <person name="Rodrigo-Torres L."/>
            <person name="Arahal R. D."/>
            <person name="Lucena T."/>
        </authorList>
    </citation>
    <scope>NUCLEOTIDE SEQUENCE</scope>
    <source>
        <strain evidence="11">CECT 8419</strain>
    </source>
</reference>
<comment type="function">
    <text evidence="10">CRISPR (clustered regularly interspaced short palindromic repeat), is an adaptive immune system that provides protection against mobile genetic elements (viruses, transposable elements and conjugative plasmids). CRISPR clusters contain spacers, sequences complementary to antecedent mobile elements, and target invading nucleic acids. CRISPR clusters are transcribed and processed into CRISPR RNA (crRNA). Acts as a dsDNA endonuclease. Involved in the integration of spacer DNA into the CRISPR cassette.</text>
</comment>
<evidence type="ECO:0000256" key="5">
    <source>
        <dbReference type="ARBA" id="ARBA00022842"/>
    </source>
</evidence>
<keyword evidence="12" id="KW-1185">Reference proteome</keyword>
<dbReference type="EMBL" id="CAKLPZ010000005">
    <property type="protein sequence ID" value="CAH1002439.1"/>
    <property type="molecule type" value="Genomic_DNA"/>
</dbReference>
<keyword evidence="5 10" id="KW-0460">Magnesium</keyword>
<evidence type="ECO:0000313" key="12">
    <source>
        <dbReference type="Proteomes" id="UP000837803"/>
    </source>
</evidence>
<keyword evidence="3 10" id="KW-0255">Endonuclease</keyword>
<accession>A0ABM9B556</accession>
<evidence type="ECO:0000256" key="7">
    <source>
        <dbReference type="ARBA" id="ARBA00023125"/>
    </source>
</evidence>
<dbReference type="GO" id="GO:0016787">
    <property type="term" value="F:hydrolase activity"/>
    <property type="evidence" value="ECO:0007669"/>
    <property type="project" value="UniProtKB-KW"/>
</dbReference>
<dbReference type="Pfam" id="PF01867">
    <property type="entry name" value="Cas_Cas1"/>
    <property type="match status" value="1"/>
</dbReference>
<keyword evidence="4 10" id="KW-0378">Hydrolase</keyword>
<dbReference type="InterPro" id="IPR050646">
    <property type="entry name" value="Cas1"/>
</dbReference>
<keyword evidence="6 10" id="KW-0051">Antiviral defense</keyword>
<evidence type="ECO:0000256" key="3">
    <source>
        <dbReference type="ARBA" id="ARBA00022759"/>
    </source>
</evidence>
<comment type="similarity">
    <text evidence="10">Belongs to the CRISPR-associated endonuclease Cas1 family.</text>
</comment>
<dbReference type="EC" id="3.1.-.-" evidence="10"/>
<evidence type="ECO:0000256" key="1">
    <source>
        <dbReference type="ARBA" id="ARBA00022722"/>
    </source>
</evidence>
<comment type="cofactor">
    <cofactor evidence="10">
        <name>Mg(2+)</name>
        <dbReference type="ChEBI" id="CHEBI:18420"/>
    </cofactor>
    <cofactor evidence="10">
        <name>Mn(2+)</name>
        <dbReference type="ChEBI" id="CHEBI:29035"/>
    </cofactor>
</comment>
<sequence length="342" mass="38261">MQVYLNSFGTYLHVRDAMFEIRVPGEGGENTVHHLAAKKVKAIILTVAGAMSSDAIRLALVHNVDLILADRSGQPLGRFWHAKLGSTTKIRKRQLEASLGSEGLAYTGRWLTAKLAAQCDLLHSLRKHRKAHHELLDERRERIAALSAAITSCVTDGQRTGDVAETLRGLEGTAGRLYFQTLSALIPKQYCFAGRSSRPAADPFNAFLNYGYGILYGRVEKALMIAGLDPYVGFMHRDDYNQKSMVFDFIEPYRPWVDWVVFRLFSRKVVGLDDWGALAGGITLLKPGKEKLIEAMGKFFEGEKVRHGRRNRCRANAMLADAHRFAQELLEVEVGDVEIMEV</sequence>